<evidence type="ECO:0000256" key="1">
    <source>
        <dbReference type="ARBA" id="ARBA00001033"/>
    </source>
</evidence>
<dbReference type="EMBL" id="RCHS01003559">
    <property type="protein sequence ID" value="RMX40937.1"/>
    <property type="molecule type" value="Genomic_DNA"/>
</dbReference>
<dbReference type="InterPro" id="IPR033942">
    <property type="entry name" value="IMPase"/>
</dbReference>
<organism evidence="10 11">
    <name type="scientific">Pocillopora damicornis</name>
    <name type="common">Cauliflower coral</name>
    <name type="synonym">Millepora damicornis</name>
    <dbReference type="NCBI Taxonomy" id="46731"/>
    <lineage>
        <taxon>Eukaryota</taxon>
        <taxon>Metazoa</taxon>
        <taxon>Cnidaria</taxon>
        <taxon>Anthozoa</taxon>
        <taxon>Hexacorallia</taxon>
        <taxon>Scleractinia</taxon>
        <taxon>Astrocoeniina</taxon>
        <taxon>Pocilloporidae</taxon>
        <taxon>Pocillopora</taxon>
    </lineage>
</organism>
<feature type="binding site" evidence="8">
    <location>
        <position position="115"/>
    </location>
    <ligand>
        <name>Mg(2+)</name>
        <dbReference type="ChEBI" id="CHEBI:18420"/>
        <label>1</label>
        <note>catalytic</note>
    </ligand>
</feature>
<dbReference type="GO" id="GO:0008934">
    <property type="term" value="F:inositol monophosphate 1-phosphatase activity"/>
    <property type="evidence" value="ECO:0007669"/>
    <property type="project" value="InterPro"/>
</dbReference>
<evidence type="ECO:0000256" key="5">
    <source>
        <dbReference type="ARBA" id="ARBA00022723"/>
    </source>
</evidence>
<dbReference type="GO" id="GO:0006021">
    <property type="term" value="P:inositol biosynthetic process"/>
    <property type="evidence" value="ECO:0007669"/>
    <property type="project" value="UniProtKB-UniPathway"/>
</dbReference>
<dbReference type="InterPro" id="IPR020550">
    <property type="entry name" value="Inositol_monophosphatase_CS"/>
</dbReference>
<dbReference type="UniPathway" id="UPA00823">
    <property type="reaction ID" value="UER00788"/>
</dbReference>
<dbReference type="PROSITE" id="PS00630">
    <property type="entry name" value="IMP_2"/>
    <property type="match status" value="1"/>
</dbReference>
<dbReference type="FunFam" id="3.30.540.10:FF:000004">
    <property type="entry name" value="Inositol-1-monophosphatase"/>
    <property type="match status" value="1"/>
</dbReference>
<dbReference type="FunFam" id="3.40.190.80:FF:000002">
    <property type="entry name" value="Inositol-1-monophosphatase"/>
    <property type="match status" value="1"/>
</dbReference>
<dbReference type="SUPFAM" id="SSF56655">
    <property type="entry name" value="Carbohydrate phosphatase"/>
    <property type="match status" value="1"/>
</dbReference>
<name>A0A3M6THQ0_POCDA</name>
<dbReference type="OrthoDB" id="10254945at2759"/>
<dbReference type="Gene3D" id="3.30.540.10">
    <property type="entry name" value="Fructose-1,6-Bisphosphatase, subunit A, domain 1"/>
    <property type="match status" value="1"/>
</dbReference>
<keyword evidence="5 8" id="KW-0479">Metal-binding</keyword>
<dbReference type="GO" id="GO:0007165">
    <property type="term" value="P:signal transduction"/>
    <property type="evidence" value="ECO:0007669"/>
    <property type="project" value="TreeGrafter"/>
</dbReference>
<dbReference type="PANTHER" id="PTHR20854">
    <property type="entry name" value="INOSITOL MONOPHOSPHATASE"/>
    <property type="match status" value="1"/>
</dbReference>
<keyword evidence="6 9" id="KW-0378">Hydrolase</keyword>
<keyword evidence="11" id="KW-1185">Reference proteome</keyword>
<dbReference type="InterPro" id="IPR000760">
    <property type="entry name" value="Inositol_monophosphatase-like"/>
</dbReference>
<dbReference type="PRINTS" id="PR00378">
    <property type="entry name" value="LIIMPHPHTASE"/>
</dbReference>
<evidence type="ECO:0000256" key="2">
    <source>
        <dbReference type="ARBA" id="ARBA00001946"/>
    </source>
</evidence>
<dbReference type="Pfam" id="PF00459">
    <property type="entry name" value="Inositol_P"/>
    <property type="match status" value="1"/>
</dbReference>
<dbReference type="EC" id="3.1.3.25" evidence="9"/>
<dbReference type="Gene3D" id="3.40.190.80">
    <property type="match status" value="1"/>
</dbReference>
<evidence type="ECO:0000256" key="9">
    <source>
        <dbReference type="RuleBase" id="RU364068"/>
    </source>
</evidence>
<feature type="binding site" evidence="8">
    <location>
        <position position="114"/>
    </location>
    <ligand>
        <name>Mg(2+)</name>
        <dbReference type="ChEBI" id="CHEBI:18420"/>
        <label>1</label>
        <note>catalytic</note>
    </ligand>
</feature>
<dbReference type="InterPro" id="IPR020552">
    <property type="entry name" value="Inositol_monoPase_Li-sen"/>
</dbReference>
<protein>
    <recommendedName>
        <fullName evidence="9">Inositol-1-monophosphatase</fullName>
        <ecNumber evidence="9">3.1.3.25</ecNumber>
    </recommendedName>
</protein>
<comment type="caution">
    <text evidence="10">The sequence shown here is derived from an EMBL/GenBank/DDBJ whole genome shotgun (WGS) entry which is preliminary data.</text>
</comment>
<evidence type="ECO:0000256" key="4">
    <source>
        <dbReference type="ARBA" id="ARBA00009759"/>
    </source>
</evidence>
<dbReference type="PRINTS" id="PR00377">
    <property type="entry name" value="IMPHPHTASES"/>
</dbReference>
<comment type="similarity">
    <text evidence="4 9">Belongs to the inositol monophosphatase superfamily.</text>
</comment>
<dbReference type="PANTHER" id="PTHR20854:SF4">
    <property type="entry name" value="INOSITOL-1-MONOPHOSPHATASE-RELATED"/>
    <property type="match status" value="1"/>
</dbReference>
<sequence>FTHDPPGALQKNFNMADDSVQTGEQDIQEYFDTAVKIARQAGQVVFEAFHKEKNIDTKSCGTDLVTETDKYVEELIIGTLAEKFPSHSFIGEESVSAGKKSILTDNPTWIIDPIDGTTNFVHRYPMVAICIGLAINKQMEVGVVFNPIKDQMFTARRGTGAFCNGKKIHCSSVTDLSKALIITELGSSRDPEIINVVMSNLRRLAEKPIAVHSIRLQGSAALNMCSVASGEAELYYECGIHVWDIAAAGIIVEEAGGVTLDPSGKPLDLMARRILAAGNKELADQVSQYLDCIELPRD</sequence>
<dbReference type="STRING" id="46731.A0A3M6THQ0"/>
<dbReference type="CDD" id="cd01639">
    <property type="entry name" value="IMPase"/>
    <property type="match status" value="1"/>
</dbReference>
<evidence type="ECO:0000313" key="11">
    <source>
        <dbReference type="Proteomes" id="UP000275408"/>
    </source>
</evidence>
<dbReference type="InterPro" id="IPR020583">
    <property type="entry name" value="Inositol_monoP_metal-BS"/>
</dbReference>
<evidence type="ECO:0000313" key="10">
    <source>
        <dbReference type="EMBL" id="RMX40937.1"/>
    </source>
</evidence>
<comment type="cofactor">
    <cofactor evidence="2 8 9">
        <name>Mg(2+)</name>
        <dbReference type="ChEBI" id="CHEBI:18420"/>
    </cofactor>
</comment>
<proteinExistence type="inferred from homology"/>
<feature type="non-terminal residue" evidence="10">
    <location>
        <position position="1"/>
    </location>
</feature>
<dbReference type="GO" id="GO:0046854">
    <property type="term" value="P:phosphatidylinositol phosphate biosynthetic process"/>
    <property type="evidence" value="ECO:0007669"/>
    <property type="project" value="InterPro"/>
</dbReference>
<feature type="binding site" evidence="8">
    <location>
        <position position="244"/>
    </location>
    <ligand>
        <name>Mg(2+)</name>
        <dbReference type="ChEBI" id="CHEBI:18420"/>
        <label>1</label>
        <note>catalytic</note>
    </ligand>
</feature>
<comment type="catalytic activity">
    <reaction evidence="1 9">
        <text>a myo-inositol phosphate + H2O = myo-inositol + phosphate</text>
        <dbReference type="Rhea" id="RHEA:24056"/>
        <dbReference type="ChEBI" id="CHEBI:15377"/>
        <dbReference type="ChEBI" id="CHEBI:17268"/>
        <dbReference type="ChEBI" id="CHEBI:43474"/>
        <dbReference type="ChEBI" id="CHEBI:84139"/>
        <dbReference type="EC" id="3.1.3.25"/>
    </reaction>
</comment>
<feature type="binding site" evidence="8">
    <location>
        <position position="92"/>
    </location>
    <ligand>
        <name>Mg(2+)</name>
        <dbReference type="ChEBI" id="CHEBI:18420"/>
        <label>1</label>
        <note>catalytic</note>
    </ligand>
</feature>
<reference evidence="10 11" key="1">
    <citation type="journal article" date="2018" name="Sci. Rep.">
        <title>Comparative analysis of the Pocillopora damicornis genome highlights role of immune system in coral evolution.</title>
        <authorList>
            <person name="Cunning R."/>
            <person name="Bay R.A."/>
            <person name="Gillette P."/>
            <person name="Baker A.C."/>
            <person name="Traylor-Knowles N."/>
        </authorList>
    </citation>
    <scope>NUCLEOTIDE SEQUENCE [LARGE SCALE GENOMIC DNA]</scope>
    <source>
        <strain evidence="10">RSMAS</strain>
        <tissue evidence="10">Whole animal</tissue>
    </source>
</reference>
<accession>A0A3M6THQ0</accession>
<evidence type="ECO:0000256" key="7">
    <source>
        <dbReference type="ARBA" id="ARBA00022842"/>
    </source>
</evidence>
<dbReference type="PROSITE" id="PS00629">
    <property type="entry name" value="IMP_1"/>
    <property type="match status" value="1"/>
</dbReference>
<gene>
    <name evidence="10" type="ORF">pdam_00017670</name>
</gene>
<dbReference type="AlphaFoldDB" id="A0A3M6THQ0"/>
<feature type="binding site" evidence="8">
    <location>
        <position position="112"/>
    </location>
    <ligand>
        <name>Mg(2+)</name>
        <dbReference type="ChEBI" id="CHEBI:18420"/>
        <label>1</label>
        <note>catalytic</note>
    </ligand>
</feature>
<keyword evidence="7 8" id="KW-0460">Magnesium</keyword>
<comment type="pathway">
    <text evidence="3 9">Polyol metabolism; myo-inositol biosynthesis; myo-inositol from D-glucose 6-phosphate: step 2/2.</text>
</comment>
<evidence type="ECO:0000256" key="8">
    <source>
        <dbReference type="PIRSR" id="PIRSR600760-2"/>
    </source>
</evidence>
<evidence type="ECO:0000256" key="3">
    <source>
        <dbReference type="ARBA" id="ARBA00005152"/>
    </source>
</evidence>
<dbReference type="Proteomes" id="UP000275408">
    <property type="component" value="Unassembled WGS sequence"/>
</dbReference>
<evidence type="ECO:0000256" key="6">
    <source>
        <dbReference type="ARBA" id="ARBA00022801"/>
    </source>
</evidence>
<dbReference type="GO" id="GO:0046872">
    <property type="term" value="F:metal ion binding"/>
    <property type="evidence" value="ECO:0007669"/>
    <property type="project" value="UniProtKB-KW"/>
</dbReference>